<accession>A0A5M4FIQ3</accession>
<evidence type="ECO:0000256" key="12">
    <source>
        <dbReference type="ARBA" id="ARBA00082991"/>
    </source>
</evidence>
<comment type="subunit">
    <text evidence="9">Homodimer. Forms both dimers and octamers; a tightly-associated dimer and a ring-like octamer.</text>
</comment>
<comment type="similarity">
    <text evidence="8">Belongs to the peroxiredoxin family. AhpE subfamily.</text>
</comment>
<dbReference type="EMBL" id="SDPQ02000001">
    <property type="protein sequence ID" value="KAA1399838.1"/>
    <property type="molecule type" value="Genomic_DNA"/>
</dbReference>
<evidence type="ECO:0000313" key="16">
    <source>
        <dbReference type="EMBL" id="KAA1399838.1"/>
    </source>
</evidence>
<evidence type="ECO:0000256" key="4">
    <source>
        <dbReference type="ARBA" id="ARBA00023284"/>
    </source>
</evidence>
<evidence type="ECO:0000256" key="7">
    <source>
        <dbReference type="ARBA" id="ARBA00056930"/>
    </source>
</evidence>
<sequence length="153" mass="16604">MSVDVGSAAPDFSLRSQHGEDIALSSFRDSRNVVLVFIPFAFSGTCTSELGEIRDHLDAFAAHDTQVLAVSCDHFFSNRAFSDSEGLTFPVLSDFWPHGEVSRAYGTFNAEAGAPNRGTYVIDSEGIVRWMVQVGIGERRDLSDVLAALAELS</sequence>
<evidence type="ECO:0000256" key="10">
    <source>
        <dbReference type="ARBA" id="ARBA00067009"/>
    </source>
</evidence>
<dbReference type="InterPro" id="IPR000866">
    <property type="entry name" value="AhpC/TSA"/>
</dbReference>
<dbReference type="GO" id="GO:0004601">
    <property type="term" value="F:peroxidase activity"/>
    <property type="evidence" value="ECO:0007669"/>
    <property type="project" value="UniProtKB-KW"/>
</dbReference>
<evidence type="ECO:0000256" key="13">
    <source>
        <dbReference type="ARBA" id="ARBA00083736"/>
    </source>
</evidence>
<protein>
    <recommendedName>
        <fullName evidence="11">Alkyl hydroperoxide reductase E</fullName>
        <ecNumber evidence="10">1.11.1.29</ecNumber>
    </recommendedName>
    <alternativeName>
        <fullName evidence="12">Mycoredoxin-dependent peroxiredoxin</fullName>
    </alternativeName>
    <alternativeName>
        <fullName evidence="13">Peroxiredoxin AhpE</fullName>
    </alternativeName>
    <alternativeName>
        <fullName evidence="5">Thioredoxin peroxidase</fullName>
    </alternativeName>
</protein>
<dbReference type="PIRSF" id="PIRSF000239">
    <property type="entry name" value="AHPC"/>
    <property type="match status" value="1"/>
</dbReference>
<evidence type="ECO:0000256" key="8">
    <source>
        <dbReference type="ARBA" id="ARBA00060973"/>
    </source>
</evidence>
<dbReference type="FunFam" id="3.40.30.10:FF:000118">
    <property type="entry name" value="Peroxiredoxin AhpE"/>
    <property type="match status" value="1"/>
</dbReference>
<dbReference type="Proteomes" id="UP000380867">
    <property type="component" value="Unassembled WGS sequence"/>
</dbReference>
<keyword evidence="1" id="KW-0575">Peroxidase</keyword>
<comment type="function">
    <text evidence="7">Thiol-specific peroxidase that catalyzes the reduction of hydrogen peroxide and organic hydroperoxides to water and alcohols, respectively. Plays a role in cell protection against oxidative stress by detoxifying peroxides. May represent an important antioxidant defense against cytotoxic peroxides, especially peroxynitrite, which can be formed by activated macrophages during infection.</text>
</comment>
<proteinExistence type="inferred from homology"/>
<reference evidence="16" key="1">
    <citation type="submission" date="2019-09" db="EMBL/GenBank/DDBJ databases">
        <authorList>
            <person name="Li J."/>
        </authorList>
    </citation>
    <scope>NUCLEOTIDE SEQUENCE [LARGE SCALE GENOMIC DNA]</scope>
    <source>
        <strain evidence="16">JCM 14732</strain>
    </source>
</reference>
<dbReference type="PANTHER" id="PTHR43110">
    <property type="entry name" value="THIOL PEROXIDASE"/>
    <property type="match status" value="1"/>
</dbReference>
<dbReference type="InterPro" id="IPR050455">
    <property type="entry name" value="Tpx_Peroxidase_subfamily"/>
</dbReference>
<dbReference type="InterPro" id="IPR036249">
    <property type="entry name" value="Thioredoxin-like_sf"/>
</dbReference>
<dbReference type="AlphaFoldDB" id="A0A5M4FIQ3"/>
<keyword evidence="4" id="KW-0676">Redox-active center</keyword>
<evidence type="ECO:0000256" key="11">
    <source>
        <dbReference type="ARBA" id="ARBA00068979"/>
    </source>
</evidence>
<dbReference type="PANTHER" id="PTHR43110:SF1">
    <property type="entry name" value="THIOL PEROXIDASE"/>
    <property type="match status" value="1"/>
</dbReference>
<keyword evidence="3" id="KW-0560">Oxidoreductase</keyword>
<evidence type="ECO:0000256" key="6">
    <source>
        <dbReference type="ARBA" id="ARBA00052774"/>
    </source>
</evidence>
<dbReference type="CDD" id="cd03018">
    <property type="entry name" value="PRX_AhpE_like"/>
    <property type="match status" value="1"/>
</dbReference>
<name>A0A5M4FIQ3_9ACTN</name>
<feature type="active site" description="Cysteine sulfenic acid (-SOH) intermediate; for peroxidase activity" evidence="14">
    <location>
        <position position="46"/>
    </location>
</feature>
<dbReference type="RefSeq" id="WP_149687956.1">
    <property type="nucleotide sequence ID" value="NZ_SDPQ02000001.1"/>
</dbReference>
<keyword evidence="17" id="KW-1185">Reference proteome</keyword>
<dbReference type="InterPro" id="IPR024706">
    <property type="entry name" value="Peroxiredoxin_AhpC-typ"/>
</dbReference>
<comment type="caution">
    <text evidence="16">The sequence shown here is derived from an EMBL/GenBank/DDBJ whole genome shotgun (WGS) entry which is preliminary data.</text>
</comment>
<evidence type="ECO:0000259" key="15">
    <source>
        <dbReference type="PROSITE" id="PS51352"/>
    </source>
</evidence>
<dbReference type="EC" id="1.11.1.29" evidence="10"/>
<dbReference type="SUPFAM" id="SSF52833">
    <property type="entry name" value="Thioredoxin-like"/>
    <property type="match status" value="1"/>
</dbReference>
<dbReference type="InterPro" id="IPR013766">
    <property type="entry name" value="Thioredoxin_domain"/>
</dbReference>
<evidence type="ECO:0000313" key="17">
    <source>
        <dbReference type="Proteomes" id="UP000380867"/>
    </source>
</evidence>
<gene>
    <name evidence="16" type="ORF">ESP70_003520</name>
</gene>
<dbReference type="PROSITE" id="PS51352">
    <property type="entry name" value="THIOREDOXIN_2"/>
    <property type="match status" value="1"/>
</dbReference>
<dbReference type="OrthoDB" id="9812811at2"/>
<evidence type="ECO:0000256" key="2">
    <source>
        <dbReference type="ARBA" id="ARBA00022862"/>
    </source>
</evidence>
<organism evidence="16 17">
    <name type="scientific">Aeromicrobium ginsengisoli</name>
    <dbReference type="NCBI Taxonomy" id="363867"/>
    <lineage>
        <taxon>Bacteria</taxon>
        <taxon>Bacillati</taxon>
        <taxon>Actinomycetota</taxon>
        <taxon>Actinomycetes</taxon>
        <taxon>Propionibacteriales</taxon>
        <taxon>Nocardioidaceae</taxon>
        <taxon>Aeromicrobium</taxon>
    </lineage>
</organism>
<comment type="catalytic activity">
    <reaction evidence="6">
        <text>[mycoredoxin]-L-dithiol + a hydroperoxide = [mycoredoxin]-L-disulfide + an alcohol + H2O</text>
        <dbReference type="Rhea" id="RHEA:62640"/>
        <dbReference type="Rhea" id="RHEA-COMP:16137"/>
        <dbReference type="Rhea" id="RHEA-COMP:16138"/>
        <dbReference type="ChEBI" id="CHEBI:15377"/>
        <dbReference type="ChEBI" id="CHEBI:29950"/>
        <dbReference type="ChEBI" id="CHEBI:30879"/>
        <dbReference type="ChEBI" id="CHEBI:35924"/>
        <dbReference type="ChEBI" id="CHEBI:50058"/>
        <dbReference type="EC" id="1.11.1.29"/>
    </reaction>
</comment>
<evidence type="ECO:0000256" key="9">
    <source>
        <dbReference type="ARBA" id="ARBA00065226"/>
    </source>
</evidence>
<dbReference type="Pfam" id="PF00578">
    <property type="entry name" value="AhpC-TSA"/>
    <property type="match status" value="1"/>
</dbReference>
<dbReference type="Gene3D" id="3.40.30.10">
    <property type="entry name" value="Glutaredoxin"/>
    <property type="match status" value="1"/>
</dbReference>
<evidence type="ECO:0000256" key="1">
    <source>
        <dbReference type="ARBA" id="ARBA00022559"/>
    </source>
</evidence>
<keyword evidence="2" id="KW-0049">Antioxidant</keyword>
<feature type="domain" description="Thioredoxin" evidence="15">
    <location>
        <begin position="3"/>
        <end position="153"/>
    </location>
</feature>
<evidence type="ECO:0000256" key="3">
    <source>
        <dbReference type="ARBA" id="ARBA00023002"/>
    </source>
</evidence>
<evidence type="ECO:0000256" key="5">
    <source>
        <dbReference type="ARBA" id="ARBA00032824"/>
    </source>
</evidence>
<evidence type="ECO:0000256" key="14">
    <source>
        <dbReference type="PIRSR" id="PIRSR000239-1"/>
    </source>
</evidence>